<evidence type="ECO:0000313" key="1">
    <source>
        <dbReference type="EMBL" id="EXF95762.1"/>
    </source>
</evidence>
<proteinExistence type="predicted"/>
<dbReference type="HOGENOM" id="CLU_1353668_0_0_6"/>
<reference evidence="1 2" key="1">
    <citation type="journal article" date="2011" name="J. Bacteriol.">
        <title>Draft genome sequence of the polycyclic aromatic hydrocarbon-degrading, genetically engineered bioluminescent bioreporter Pseudomonas fluorescens HK44.</title>
        <authorList>
            <person name="Chauhan A."/>
            <person name="Layton A.C."/>
            <person name="Williams D.E."/>
            <person name="Smartt A.E."/>
            <person name="Ripp S."/>
            <person name="Karpinets T.V."/>
            <person name="Brown S.D."/>
            <person name="Sayler G.S."/>
        </authorList>
    </citation>
    <scope>NUCLEOTIDE SEQUENCE [LARGE SCALE GENOMIC DNA]</scope>
    <source>
        <strain evidence="1 2">HK44</strain>
    </source>
</reference>
<organism evidence="1 2">
    <name type="scientific">Pseudomonas fluorescens HK44</name>
    <dbReference type="NCBI Taxonomy" id="1042209"/>
    <lineage>
        <taxon>Bacteria</taxon>
        <taxon>Pseudomonadati</taxon>
        <taxon>Pseudomonadota</taxon>
        <taxon>Gammaproteobacteria</taxon>
        <taxon>Pseudomonadales</taxon>
        <taxon>Pseudomonadaceae</taxon>
        <taxon>Pseudomonas</taxon>
    </lineage>
</organism>
<accession>A0A010TF20</accession>
<dbReference type="PATRIC" id="fig|1042209.11.peg.595"/>
<dbReference type="Proteomes" id="UP000022611">
    <property type="component" value="Unassembled WGS sequence"/>
</dbReference>
<dbReference type="EMBL" id="AFOY02000004">
    <property type="protein sequence ID" value="EXF95762.1"/>
    <property type="molecule type" value="Genomic_DNA"/>
</dbReference>
<name>A0A010TF20_PSEFL</name>
<sequence>MIQMLDPQRHELALLQEAFLNKGGTIEVLQGPNFIPPPIRHEPPPRKKVKPVQKAVEPKWLDKLAQRDIEREERAAMREQAKAEQVEHIRCLAETMTYAQAVLCTGIPLRELNRIAKKGDFKFQPAHTRANKGGKIVDDERDAKNAEMIKEFKALGFSRNKARESIQSTAKNFERLLAKFDIDYPKASSGPQPAFFAKEPKR</sequence>
<comment type="caution">
    <text evidence="1">The sequence shown here is derived from an EMBL/GenBank/DDBJ whole genome shotgun (WGS) entry which is preliminary data.</text>
</comment>
<evidence type="ECO:0000313" key="2">
    <source>
        <dbReference type="Proteomes" id="UP000022611"/>
    </source>
</evidence>
<protein>
    <submittedName>
        <fullName evidence="1">Uncharacterized protein</fullName>
    </submittedName>
</protein>
<gene>
    <name evidence="1" type="ORF">HK44_020355</name>
</gene>
<dbReference type="AlphaFoldDB" id="A0A010TF20"/>